<dbReference type="GeneID" id="80540113"/>
<evidence type="ECO:0000256" key="1">
    <source>
        <dbReference type="ARBA" id="ARBA00004192"/>
    </source>
</evidence>
<reference evidence="11" key="1">
    <citation type="journal article" date="2020" name="Emerg. Infect. Dis.">
        <title>Identification of a Novel alpha-herpesvirus Associated with Ulcerative Stomatitis in Donkeys.</title>
        <authorList>
            <person name="Martella V."/>
            <person name="Lanave G."/>
            <person name="Camero M."/>
            <person name="Larocca V."/>
            <person name="Lorusso E."/>
            <person name="Catella C."/>
            <person name="Capozza P."/>
            <person name="Tempesta M."/>
            <person name="Buonavoglia C."/>
        </authorList>
    </citation>
    <scope>NUCLEOTIDE SEQUENCE</scope>
    <source>
        <strain evidence="11">AsHV/Bari/2011/740</strain>
    </source>
</reference>
<evidence type="ECO:0000256" key="5">
    <source>
        <dbReference type="ARBA" id="ARBA00022833"/>
    </source>
</evidence>
<dbReference type="RefSeq" id="YP_010801404.1">
    <property type="nucleotide sequence ID" value="NC_076964.1"/>
</dbReference>
<name>A0A7S9VM48_9ALPH</name>
<dbReference type="Pfam" id="PF05459">
    <property type="entry name" value="Herpes_UL69"/>
    <property type="match status" value="1"/>
</dbReference>
<sequence>MAVSSASSCEYMDDEMSILGSDTEDGSLSGDSPAVEAGSGPPCGARQPSGNGGAETAPPKPATAAPAAAVRSEVVAPAAAPEAPRPGPRHRRRPCNRRGNRRQRRNRSAPGAERERSARDAASPPRRSGVPIRLRLGRRPTAPSADTAAPARERVDGWRFKTRSHRASGVHRRLRGRSAREAGSERPAADRVNAAAAAAIAEVGQREDGDRENDIFQRARVTLTTPVRNGGFRAETTSPWAAVLDFGSAPFNPEERRVTWETLTTHGENLYRLFEVRSHAAEAARALRDAVMRNESLLEALASADETLSWCKMLAAKGLALRTRDPIIATTGALLENLRLKLGPFMRCHLAATGGPTLEELCVLPRLADVACVPTFMLVTLARIARAVASGAETVARDDLGRDGRALGDYVPGACLAGTLEAMDAHQRRCKEPTCGLVCSYTTVPVYLHGKYFYCNHLF</sequence>
<dbReference type="EMBL" id="MT012704">
    <property type="protein sequence ID" value="QPI70115.1"/>
    <property type="molecule type" value="Genomic_DNA"/>
</dbReference>
<feature type="compositionally biased region" description="Low complexity" evidence="10">
    <location>
        <begin position="54"/>
        <end position="82"/>
    </location>
</feature>
<comment type="function">
    <text evidence="8">Multifunctional regulator of the expression of viral genes that mediates nuclear export of viral intronless mRNAs. This immediate early (EI) protein promotes the nuclear export of viral intronless mRNAs by interacting with mRNAs and host NXF1/TAP.</text>
</comment>
<dbReference type="GO" id="GO:0003723">
    <property type="term" value="F:RNA binding"/>
    <property type="evidence" value="ECO:0007669"/>
    <property type="project" value="UniProtKB-KW"/>
</dbReference>
<feature type="region of interest" description="Disordered" evidence="10">
    <location>
        <begin position="1"/>
        <end position="190"/>
    </location>
</feature>
<feature type="compositionally biased region" description="Basic residues" evidence="10">
    <location>
        <begin position="160"/>
        <end position="177"/>
    </location>
</feature>
<feature type="compositionally biased region" description="Basic and acidic residues" evidence="10">
    <location>
        <begin position="178"/>
        <end position="189"/>
    </location>
</feature>
<feature type="compositionally biased region" description="Basic residues" evidence="10">
    <location>
        <begin position="87"/>
        <end position="107"/>
    </location>
</feature>
<dbReference type="InterPro" id="IPR008648">
    <property type="entry name" value="ICP27-like"/>
</dbReference>
<comment type="similarity">
    <text evidence="2">Belongs to the HHV-1 ICP27 protein family.</text>
</comment>
<protein>
    <submittedName>
        <fullName evidence="11">Multifunctional expression regulator</fullName>
    </submittedName>
</protein>
<evidence type="ECO:0000313" key="12">
    <source>
        <dbReference type="Proteomes" id="UP001143705"/>
    </source>
</evidence>
<dbReference type="GO" id="GO:0006355">
    <property type="term" value="P:regulation of DNA-templated transcription"/>
    <property type="evidence" value="ECO:0007669"/>
    <property type="project" value="InterPro"/>
</dbReference>
<dbReference type="GO" id="GO:0008270">
    <property type="term" value="F:zinc ion binding"/>
    <property type="evidence" value="ECO:0007669"/>
    <property type="project" value="UniProtKB-KW"/>
</dbReference>
<proteinExistence type="inferred from homology"/>
<keyword evidence="12" id="KW-1185">Reference proteome</keyword>
<dbReference type="GO" id="GO:0030430">
    <property type="term" value="C:host cell cytoplasm"/>
    <property type="evidence" value="ECO:0007669"/>
    <property type="project" value="UniProtKB-SubCell"/>
</dbReference>
<evidence type="ECO:0000256" key="3">
    <source>
        <dbReference type="ARBA" id="ARBA00022723"/>
    </source>
</evidence>
<organism evidence="11 12">
    <name type="scientific">Equid herpesvirus 6</name>
    <dbReference type="NCBI Taxonomy" id="173566"/>
    <lineage>
        <taxon>Viruses</taxon>
        <taxon>Duplodnaviria</taxon>
        <taxon>Heunggongvirae</taxon>
        <taxon>Peploviricota</taxon>
        <taxon>Herviviricetes</taxon>
        <taxon>Herpesvirales</taxon>
        <taxon>Orthoherpesviridae</taxon>
        <taxon>Alphaherpesvirinae</taxon>
        <taxon>Varicellovirus</taxon>
    </lineage>
</organism>
<evidence type="ECO:0000313" key="11">
    <source>
        <dbReference type="EMBL" id="QPI70115.1"/>
    </source>
</evidence>
<evidence type="ECO:0000256" key="10">
    <source>
        <dbReference type="SAM" id="MobiDB-lite"/>
    </source>
</evidence>
<dbReference type="Proteomes" id="UP001143705">
    <property type="component" value="Segment"/>
</dbReference>
<keyword evidence="7" id="KW-0010">Activator</keyword>
<keyword evidence="5" id="KW-0862">Zinc</keyword>
<dbReference type="KEGG" id="vg:80540113"/>
<evidence type="ECO:0000256" key="2">
    <source>
        <dbReference type="ARBA" id="ARBA00008477"/>
    </source>
</evidence>
<evidence type="ECO:0000256" key="8">
    <source>
        <dbReference type="ARBA" id="ARBA00025666"/>
    </source>
</evidence>
<accession>A0A7S9VM48</accession>
<keyword evidence="4" id="KW-0863">Zinc-finger</keyword>
<evidence type="ECO:0000256" key="6">
    <source>
        <dbReference type="ARBA" id="ARBA00022884"/>
    </source>
</evidence>
<evidence type="ECO:0000256" key="4">
    <source>
        <dbReference type="ARBA" id="ARBA00022771"/>
    </source>
</evidence>
<feature type="compositionally biased region" description="Low complexity" evidence="10">
    <location>
        <begin position="139"/>
        <end position="150"/>
    </location>
</feature>
<keyword evidence="6" id="KW-0694">RNA-binding</keyword>
<comment type="subunit">
    <text evidence="9">Homodimer. Homodimerization is required for transactivation. Associates in a complex with RNA, and host export factors NXF1/TAP and ALYREF; these interactions allow nuclear export of viral transcripts. Interacts with three host shuttling SR proteins SRSF1, SRSF3 and SRSF7. Interacts with host SRPK1. Interacts with IE62; this interaction enhances IE62 transactivation.</text>
</comment>
<evidence type="ECO:0000256" key="9">
    <source>
        <dbReference type="ARBA" id="ARBA00025812"/>
    </source>
</evidence>
<keyword evidence="3" id="KW-0479">Metal-binding</keyword>
<evidence type="ECO:0000256" key="7">
    <source>
        <dbReference type="ARBA" id="ARBA00023159"/>
    </source>
</evidence>
<comment type="subcellular location">
    <subcellularLocation>
        <location evidence="1">Host cytoplasm</location>
    </subcellularLocation>
</comment>